<dbReference type="AlphaFoldDB" id="A0A554JA35"/>
<protein>
    <submittedName>
        <fullName evidence="1">Uncharacterized protein</fullName>
    </submittedName>
</protein>
<sequence>MLDTLGHYRLVLELWPPVAGMPPARPERWRLANQHASQLWPNRAVTGWQELVLGQNRPLALALLSETALRAWLTADLDYLYVWLHWLEQHYLENPASRRLKLIYRETPILLIADESAQSADGQALLQRWRRMRTYYLEACQAVGQKQAPKWLTDPVLDRLWSQLSSDWRIELELLPSELYSCRLAANGREWQLVPATPDQIEQYQVQLDNLSQDYRRQFGSDQREESAIVA</sequence>
<proteinExistence type="predicted"/>
<dbReference type="Proteomes" id="UP000316253">
    <property type="component" value="Unassembled WGS sequence"/>
</dbReference>
<organism evidence="1 2">
    <name type="scientific">Candidatus Berkelbacteria bacterium Gr01-1014_85</name>
    <dbReference type="NCBI Taxonomy" id="2017150"/>
    <lineage>
        <taxon>Bacteria</taxon>
        <taxon>Candidatus Berkelbacteria</taxon>
    </lineage>
</organism>
<gene>
    <name evidence="1" type="ORF">CEO22_561</name>
</gene>
<name>A0A554JA35_9BACT</name>
<reference evidence="1 2" key="1">
    <citation type="submission" date="2017-08" db="EMBL/GenBank/DDBJ databases">
        <title>Mechanisms for carbon and nitrogen cycling indicate functional differentiation within the Candidate Phyla Radiation.</title>
        <authorList>
            <person name="Danczak R.E."/>
            <person name="Johnston M.D."/>
            <person name="Kenah C."/>
            <person name="Slattery M."/>
            <person name="Wrighton K.C."/>
            <person name="Wilkins M.J."/>
        </authorList>
    </citation>
    <scope>NUCLEOTIDE SEQUENCE [LARGE SCALE GENOMIC DNA]</scope>
    <source>
        <strain evidence="1">Gr01-1014_85</strain>
    </source>
</reference>
<comment type="caution">
    <text evidence="1">The sequence shown here is derived from an EMBL/GenBank/DDBJ whole genome shotgun (WGS) entry which is preliminary data.</text>
</comment>
<evidence type="ECO:0000313" key="1">
    <source>
        <dbReference type="EMBL" id="TSC65221.1"/>
    </source>
</evidence>
<accession>A0A554JA35</accession>
<dbReference type="EMBL" id="VMFD01000057">
    <property type="protein sequence ID" value="TSC65221.1"/>
    <property type="molecule type" value="Genomic_DNA"/>
</dbReference>
<evidence type="ECO:0000313" key="2">
    <source>
        <dbReference type="Proteomes" id="UP000316253"/>
    </source>
</evidence>